<dbReference type="SUPFAM" id="SSF55785">
    <property type="entry name" value="PYP-like sensor domain (PAS domain)"/>
    <property type="match status" value="1"/>
</dbReference>
<gene>
    <name evidence="2" type="ORF">DK389_26435</name>
</gene>
<dbReference type="InterPro" id="IPR013655">
    <property type="entry name" value="PAS_fold_3"/>
</dbReference>
<dbReference type="Pfam" id="PF08447">
    <property type="entry name" value="PAS_3"/>
    <property type="match status" value="1"/>
</dbReference>
<dbReference type="RefSeq" id="WP_109894175.1">
    <property type="nucleotide sequence ID" value="NZ_CP029550.1"/>
</dbReference>
<feature type="domain" description="PAS fold-3" evidence="1">
    <location>
        <begin position="36"/>
        <end position="122"/>
    </location>
</feature>
<dbReference type="KEGG" id="mets:DK389_26435"/>
<organism evidence="2 3">
    <name type="scientific">Methylobacterium durans</name>
    <dbReference type="NCBI Taxonomy" id="2202825"/>
    <lineage>
        <taxon>Bacteria</taxon>
        <taxon>Pseudomonadati</taxon>
        <taxon>Pseudomonadota</taxon>
        <taxon>Alphaproteobacteria</taxon>
        <taxon>Hyphomicrobiales</taxon>
        <taxon>Methylobacteriaceae</taxon>
        <taxon>Methylobacterium</taxon>
    </lineage>
</organism>
<dbReference type="Proteomes" id="UP000245926">
    <property type="component" value="Chromosome"/>
</dbReference>
<proteinExistence type="predicted"/>
<evidence type="ECO:0000259" key="1">
    <source>
        <dbReference type="Pfam" id="PF08447"/>
    </source>
</evidence>
<accession>A0A2U8WB72</accession>
<dbReference type="EMBL" id="CP029550">
    <property type="protein sequence ID" value="AWN43404.1"/>
    <property type="molecule type" value="Genomic_DNA"/>
</dbReference>
<dbReference type="InterPro" id="IPR035965">
    <property type="entry name" value="PAS-like_dom_sf"/>
</dbReference>
<evidence type="ECO:0000313" key="2">
    <source>
        <dbReference type="EMBL" id="AWN43404.1"/>
    </source>
</evidence>
<evidence type="ECO:0000313" key="3">
    <source>
        <dbReference type="Proteomes" id="UP000245926"/>
    </source>
</evidence>
<sequence length="192" mass="20747">MGEALTLPGTGDLQAALDASGVVGAWEHDHWSGRLAFSAAFARLLGIDPDAAAKGVPLAAFLERTHPEDRVRVENHLHASGEAGGPFEAEFRALDARSGVRSLLMRGRIDRDASGRAARGCGIAIDLTENRAANLQHTERLVNRMAEHVIALRGLAGALQRPMLAKMVDGLMIEIGFELARYLRDPTDENRH</sequence>
<reference evidence="3" key="1">
    <citation type="submission" date="2018-05" db="EMBL/GenBank/DDBJ databases">
        <title>Complete Genome Sequence of Methylobacterium sp. 17SD2-17.</title>
        <authorList>
            <person name="Srinivasan S."/>
        </authorList>
    </citation>
    <scope>NUCLEOTIDE SEQUENCE [LARGE SCALE GENOMIC DNA]</scope>
    <source>
        <strain evidence="3">17SD2-17</strain>
    </source>
</reference>
<dbReference type="OrthoDB" id="7991971at2"/>
<dbReference type="Gene3D" id="2.10.70.100">
    <property type="match status" value="1"/>
</dbReference>
<protein>
    <submittedName>
        <fullName evidence="2">Diguanylate cyclase</fullName>
    </submittedName>
</protein>
<dbReference type="Gene3D" id="3.30.450.20">
    <property type="entry name" value="PAS domain"/>
    <property type="match status" value="1"/>
</dbReference>
<keyword evidence="3" id="KW-1185">Reference proteome</keyword>
<name>A0A2U8WB72_9HYPH</name>
<dbReference type="InterPro" id="IPR000014">
    <property type="entry name" value="PAS"/>
</dbReference>
<dbReference type="CDD" id="cd00130">
    <property type="entry name" value="PAS"/>
    <property type="match status" value="1"/>
</dbReference>
<dbReference type="AlphaFoldDB" id="A0A2U8WB72"/>